<protein>
    <submittedName>
        <fullName evidence="1">Uncharacterized protein</fullName>
    </submittedName>
</protein>
<accession>A0A4V2QDB8</accession>
<organism evidence="1 2">
    <name type="scientific">Hydrogenispora ethanolica</name>
    <dbReference type="NCBI Taxonomy" id="1082276"/>
    <lineage>
        <taxon>Bacteria</taxon>
        <taxon>Bacillati</taxon>
        <taxon>Bacillota</taxon>
        <taxon>Hydrogenispora</taxon>
    </lineage>
</organism>
<comment type="caution">
    <text evidence="1">The sequence shown here is derived from an EMBL/GenBank/DDBJ whole genome shotgun (WGS) entry which is preliminary data.</text>
</comment>
<dbReference type="RefSeq" id="WP_243662956.1">
    <property type="nucleotide sequence ID" value="NZ_SLUN01000020.1"/>
</dbReference>
<evidence type="ECO:0000313" key="1">
    <source>
        <dbReference type="EMBL" id="TCL63807.1"/>
    </source>
</evidence>
<proteinExistence type="predicted"/>
<dbReference type="AlphaFoldDB" id="A0A4V2QDB8"/>
<dbReference type="EMBL" id="SLUN01000020">
    <property type="protein sequence ID" value="TCL63807.1"/>
    <property type="molecule type" value="Genomic_DNA"/>
</dbReference>
<dbReference type="Proteomes" id="UP000295008">
    <property type="component" value="Unassembled WGS sequence"/>
</dbReference>
<reference evidence="1 2" key="1">
    <citation type="submission" date="2019-03" db="EMBL/GenBank/DDBJ databases">
        <title>Genomic Encyclopedia of Type Strains, Phase IV (KMG-IV): sequencing the most valuable type-strain genomes for metagenomic binning, comparative biology and taxonomic classification.</title>
        <authorList>
            <person name="Goeker M."/>
        </authorList>
    </citation>
    <scope>NUCLEOTIDE SEQUENCE [LARGE SCALE GENOMIC DNA]</scope>
    <source>
        <strain evidence="1 2">LX-B</strain>
    </source>
</reference>
<evidence type="ECO:0000313" key="2">
    <source>
        <dbReference type="Proteomes" id="UP000295008"/>
    </source>
</evidence>
<gene>
    <name evidence="1" type="ORF">EDC14_102092</name>
</gene>
<sequence>MFFTLERATKILQDLQADIYVKRQSVDNLTYRDGSFANLAAVERSDQPWQEFPPGSRWGGRDHHGWFRAFVKIPPAFEGKTVAVWVNSYIGTGLVDDAANPQFMLYVNKQFVQGLDINHQEVIISRGARAGAEYQLDLHAYSGMFDKKTDIHVELVVIDEFIRQFCYDLMVAVGVARELPDHNQRRQESFQSYQYHRQPPGPS</sequence>
<name>A0A4V2QDB8_HYDET</name>
<keyword evidence="2" id="KW-1185">Reference proteome</keyword>